<feature type="non-terminal residue" evidence="1">
    <location>
        <position position="47"/>
    </location>
</feature>
<sequence length="47" mass="5505">MGRPRINGQGKKRKLYQRVAVAYSHKQDVLNFNESHSLDDTIEHFYG</sequence>
<accession>V9FTK0</accession>
<proteinExistence type="predicted"/>
<gene>
    <name evidence="1" type="ORF">F443_03368</name>
</gene>
<dbReference type="Proteomes" id="UP000018721">
    <property type="component" value="Unassembled WGS sequence"/>
</dbReference>
<evidence type="ECO:0000313" key="1">
    <source>
        <dbReference type="EMBL" id="ETI53732.1"/>
    </source>
</evidence>
<keyword evidence="2" id="KW-1185">Reference proteome</keyword>
<organism evidence="1 2">
    <name type="scientific">Phytophthora nicotianae P1569</name>
    <dbReference type="NCBI Taxonomy" id="1317065"/>
    <lineage>
        <taxon>Eukaryota</taxon>
        <taxon>Sar</taxon>
        <taxon>Stramenopiles</taxon>
        <taxon>Oomycota</taxon>
        <taxon>Peronosporomycetes</taxon>
        <taxon>Peronosporales</taxon>
        <taxon>Peronosporaceae</taxon>
        <taxon>Phytophthora</taxon>
    </lineage>
</organism>
<comment type="caution">
    <text evidence="1">The sequence shown here is derived from an EMBL/GenBank/DDBJ whole genome shotgun (WGS) entry which is preliminary data.</text>
</comment>
<reference evidence="1 2" key="1">
    <citation type="submission" date="2013-11" db="EMBL/GenBank/DDBJ databases">
        <title>The Genome Sequence of Phytophthora parasitica P1569.</title>
        <authorList>
            <consortium name="The Broad Institute Genomics Platform"/>
            <person name="Russ C."/>
            <person name="Tyler B."/>
            <person name="Panabieres F."/>
            <person name="Shan W."/>
            <person name="Tripathy S."/>
            <person name="Grunwald N."/>
            <person name="Machado M."/>
            <person name="Johnson C.S."/>
            <person name="Arredondo F."/>
            <person name="Hong C."/>
            <person name="Coffey M."/>
            <person name="Young S.K."/>
            <person name="Zeng Q."/>
            <person name="Gargeya S."/>
            <person name="Fitzgerald M."/>
            <person name="Abouelleil A."/>
            <person name="Alvarado L."/>
            <person name="Chapman S.B."/>
            <person name="Gainer-Dewar J."/>
            <person name="Goldberg J."/>
            <person name="Griggs A."/>
            <person name="Gujja S."/>
            <person name="Hansen M."/>
            <person name="Howarth C."/>
            <person name="Imamovic A."/>
            <person name="Ireland A."/>
            <person name="Larimer J."/>
            <person name="McCowan C."/>
            <person name="Murphy C."/>
            <person name="Pearson M."/>
            <person name="Poon T.W."/>
            <person name="Priest M."/>
            <person name="Roberts A."/>
            <person name="Saif S."/>
            <person name="Shea T."/>
            <person name="Sykes S."/>
            <person name="Wortman J."/>
            <person name="Nusbaum C."/>
            <person name="Birren B."/>
        </authorList>
    </citation>
    <scope>NUCLEOTIDE SEQUENCE [LARGE SCALE GENOMIC DNA]</scope>
    <source>
        <strain evidence="1 2">P1569</strain>
    </source>
</reference>
<dbReference type="HOGENOM" id="CLU_3178348_0_0_1"/>
<protein>
    <submittedName>
        <fullName evidence="1">Uncharacterized protein</fullName>
    </submittedName>
</protein>
<name>V9FTK0_PHYNI</name>
<evidence type="ECO:0000313" key="2">
    <source>
        <dbReference type="Proteomes" id="UP000018721"/>
    </source>
</evidence>
<dbReference type="EMBL" id="ANIZ01000639">
    <property type="protein sequence ID" value="ETI53732.1"/>
    <property type="molecule type" value="Genomic_DNA"/>
</dbReference>
<dbReference type="AlphaFoldDB" id="V9FTK0"/>